<dbReference type="EMBL" id="AHNP02000003">
    <property type="protein sequence ID" value="EPG59274.1"/>
    <property type="molecule type" value="Genomic_DNA"/>
</dbReference>
<evidence type="ECO:0000313" key="2">
    <source>
        <dbReference type="Proteomes" id="UP000014570"/>
    </source>
</evidence>
<organism evidence="1 2">
    <name type="scientific">Leptospira borgpetersenii serovar Javanica str. UI 09931</name>
    <dbReference type="NCBI Taxonomy" id="1049767"/>
    <lineage>
        <taxon>Bacteria</taxon>
        <taxon>Pseudomonadati</taxon>
        <taxon>Spirochaetota</taxon>
        <taxon>Spirochaetia</taxon>
        <taxon>Leptospirales</taxon>
        <taxon>Leptospiraceae</taxon>
        <taxon>Leptospira</taxon>
    </lineage>
</organism>
<gene>
    <name evidence="1" type="ORF">LEP1GSC103_3547</name>
</gene>
<accession>A0AAV3JJ47</accession>
<protein>
    <submittedName>
        <fullName evidence="1">Uncharacterized protein</fullName>
    </submittedName>
</protein>
<evidence type="ECO:0000313" key="1">
    <source>
        <dbReference type="EMBL" id="EPG59274.1"/>
    </source>
</evidence>
<comment type="caution">
    <text evidence="1">The sequence shown here is derived from an EMBL/GenBank/DDBJ whole genome shotgun (WGS) entry which is preliminary data.</text>
</comment>
<reference evidence="1 2" key="1">
    <citation type="submission" date="2013-04" db="EMBL/GenBank/DDBJ databases">
        <authorList>
            <person name="Harkins D.M."/>
            <person name="Durkin A.S."/>
            <person name="Brinkac L.M."/>
            <person name="Haft D.H."/>
            <person name="Selengut J.D."/>
            <person name="Sanka R."/>
            <person name="DePew J."/>
            <person name="Purushe J."/>
            <person name="Chanthongthip A."/>
            <person name="Lattana O."/>
            <person name="Phetsouvanh R."/>
            <person name="Newton P.N."/>
            <person name="Vinetz J.M."/>
            <person name="Sutton G.G."/>
            <person name="Nierman W.C."/>
            <person name="Fouts D.E."/>
        </authorList>
    </citation>
    <scope>NUCLEOTIDE SEQUENCE [LARGE SCALE GENOMIC DNA]</scope>
    <source>
        <strain evidence="1 2">UI 09931</strain>
    </source>
</reference>
<dbReference type="RefSeq" id="WP_002731784.1">
    <property type="nucleotide sequence ID" value="NZ_AHNP02000003.1"/>
</dbReference>
<dbReference type="AlphaFoldDB" id="A0AAV3JJ47"/>
<dbReference type="Proteomes" id="UP000014570">
    <property type="component" value="Unassembled WGS sequence"/>
</dbReference>
<proteinExistence type="predicted"/>
<name>A0AAV3JJ47_LEPBO</name>
<sequence length="433" mass="49901">MKKEQETLKAKFSKLYLSRMTRVGSRFFLLVFVFSTMLFCIPGKKTSNSKVMLLAWLVGEMNSYKEGQVYQNAKHLTGPLGQVEYRGLDFFDNFAFNGIGKYNWQEAGDATFNVGVTLGAMAWRYKNTHDPDTLSLIKRYVNYYKLMQSLNNGGFGRNFVNIEAYDQFLSCNKNGTEGARADNASCGTMRYTDYVFEGQHYKFRYDFSLDAVVHSLVGLYWTYVFVDELKPDIVQICEGLLRYYEAARDYRVRDSRNVELRYGNHNPAVNPVAKINEVILKYIAQGQMTNLGVWREIITLGSSVIGIVVQSEDANFFNHYMLLKGIGVLVHMGYPLQNGLKNLINAVNDQGHELADSMDIYFFQTSKIHVKDKGGFPLYNYHCLVDQTFSDILGLFDRKPYNKWEFSPYRRCVVRQPSALGLNSDFLEAYWLW</sequence>